<gene>
    <name evidence="2" type="ORF">GGX14DRAFT_456059</name>
</gene>
<protein>
    <recommendedName>
        <fullName evidence="1">HNH nuclease domain-containing protein</fullName>
    </recommendedName>
</protein>
<sequence length="330" mass="37212">MANPSIALHMQMSESWQRVLVMPLDEMKKLSTRPLRWLRYMGYCIYGAEGHLQATILGHNAVDPNQTTGLANDYYYFSSHPARFIDIEAIGDKITDSAMTPRRKSFRREVVNRDSVCIVTRGEPRSCEACHIIPHSKGNGYLESLSVYRGIDPAITEIKDPVCNNGLLLFVALHKPFRLGEIGLLLVTSHHDPNASDRLILQHIMPADPLFNSFAQHNTDAAFNNGATRPEPQLLHFFYGCAILKRWGVDAQSLVPSPLRDREIFSREEGPRGRSNAWQSGATRSMEDVMDFVLSIATRDPLLTITTRDPPEDKTNIAQNKVTQWLKDVT</sequence>
<evidence type="ECO:0000259" key="1">
    <source>
        <dbReference type="Pfam" id="PF13391"/>
    </source>
</evidence>
<dbReference type="Pfam" id="PF13391">
    <property type="entry name" value="HNH_2"/>
    <property type="match status" value="1"/>
</dbReference>
<dbReference type="InterPro" id="IPR003615">
    <property type="entry name" value="HNH_nuc"/>
</dbReference>
<evidence type="ECO:0000313" key="3">
    <source>
        <dbReference type="Proteomes" id="UP001219525"/>
    </source>
</evidence>
<keyword evidence="3" id="KW-1185">Reference proteome</keyword>
<dbReference type="Proteomes" id="UP001219525">
    <property type="component" value="Unassembled WGS sequence"/>
</dbReference>
<feature type="domain" description="HNH nuclease" evidence="1">
    <location>
        <begin position="117"/>
        <end position="183"/>
    </location>
</feature>
<dbReference type="AlphaFoldDB" id="A0AAD6VAG2"/>
<dbReference type="EMBL" id="JARJCW010000037">
    <property type="protein sequence ID" value="KAJ7207063.1"/>
    <property type="molecule type" value="Genomic_DNA"/>
</dbReference>
<comment type="caution">
    <text evidence="2">The sequence shown here is derived from an EMBL/GenBank/DDBJ whole genome shotgun (WGS) entry which is preliminary data.</text>
</comment>
<accession>A0AAD6VAG2</accession>
<proteinExistence type="predicted"/>
<name>A0AAD6VAG2_9AGAR</name>
<organism evidence="2 3">
    <name type="scientific">Mycena pura</name>
    <dbReference type="NCBI Taxonomy" id="153505"/>
    <lineage>
        <taxon>Eukaryota</taxon>
        <taxon>Fungi</taxon>
        <taxon>Dikarya</taxon>
        <taxon>Basidiomycota</taxon>
        <taxon>Agaricomycotina</taxon>
        <taxon>Agaricomycetes</taxon>
        <taxon>Agaricomycetidae</taxon>
        <taxon>Agaricales</taxon>
        <taxon>Marasmiineae</taxon>
        <taxon>Mycenaceae</taxon>
        <taxon>Mycena</taxon>
    </lineage>
</organism>
<reference evidence="2" key="1">
    <citation type="submission" date="2023-03" db="EMBL/GenBank/DDBJ databases">
        <title>Massive genome expansion in bonnet fungi (Mycena s.s.) driven by repeated elements and novel gene families across ecological guilds.</title>
        <authorList>
            <consortium name="Lawrence Berkeley National Laboratory"/>
            <person name="Harder C.B."/>
            <person name="Miyauchi S."/>
            <person name="Viragh M."/>
            <person name="Kuo A."/>
            <person name="Thoen E."/>
            <person name="Andreopoulos B."/>
            <person name="Lu D."/>
            <person name="Skrede I."/>
            <person name="Drula E."/>
            <person name="Henrissat B."/>
            <person name="Morin E."/>
            <person name="Kohler A."/>
            <person name="Barry K."/>
            <person name="LaButti K."/>
            <person name="Morin E."/>
            <person name="Salamov A."/>
            <person name="Lipzen A."/>
            <person name="Mereny Z."/>
            <person name="Hegedus B."/>
            <person name="Baldrian P."/>
            <person name="Stursova M."/>
            <person name="Weitz H."/>
            <person name="Taylor A."/>
            <person name="Grigoriev I.V."/>
            <person name="Nagy L.G."/>
            <person name="Martin F."/>
            <person name="Kauserud H."/>
        </authorList>
    </citation>
    <scope>NUCLEOTIDE SEQUENCE</scope>
    <source>
        <strain evidence="2">9144</strain>
    </source>
</reference>
<evidence type="ECO:0000313" key="2">
    <source>
        <dbReference type="EMBL" id="KAJ7207063.1"/>
    </source>
</evidence>